<feature type="repeat" description="WD" evidence="3">
    <location>
        <begin position="11"/>
        <end position="42"/>
    </location>
</feature>
<dbReference type="AlphaFoldDB" id="J1I984"/>
<dbReference type="SMART" id="SM00320">
    <property type="entry name" value="WD40"/>
    <property type="match status" value="7"/>
</dbReference>
<sequence length="302" mass="33595">MPIELIRKKQLLGHKGAIYSLLLAPDKQSVFSAAGDGYLVQWPLFPLGDGQVLAQLEAPIFSMALLQENRILLGDQHGDIHLIDYPNKQLLQQRRGHEKGVFALLPWSSSSFLSAGADGQLSRWSIPKFRPEASWKLSHKSLRALLLTTDQSTLVAAGSQGHLFFLDAQDFSLQKEIPQAHQSSIFSLAQTQDYLLSAGRDAFFRVWTQKEKEEIPSHAAHLFTVNDLAISPNGRYLASASRDKTLKIWSLPDFKLLKVIDAPRGGHINSVNALLWANDQLLLSASDDRSIIVWELVEIAAD</sequence>
<dbReference type="PANTHER" id="PTHR19848">
    <property type="entry name" value="WD40 REPEAT PROTEIN"/>
    <property type="match status" value="1"/>
</dbReference>
<evidence type="ECO:0000313" key="4">
    <source>
        <dbReference type="EMBL" id="EJF55023.1"/>
    </source>
</evidence>
<dbReference type="Pfam" id="PF00400">
    <property type="entry name" value="WD40"/>
    <property type="match status" value="5"/>
</dbReference>
<dbReference type="PROSITE" id="PS50082">
    <property type="entry name" value="WD_REPEATS_2"/>
    <property type="match status" value="4"/>
</dbReference>
<dbReference type="RefSeq" id="WP_002661023.1">
    <property type="nucleotide sequence ID" value="NZ_JH719942.1"/>
</dbReference>
<feature type="repeat" description="WD" evidence="3">
    <location>
        <begin position="264"/>
        <end position="296"/>
    </location>
</feature>
<feature type="repeat" description="WD" evidence="3">
    <location>
        <begin position="218"/>
        <end position="259"/>
    </location>
</feature>
<dbReference type="InterPro" id="IPR036322">
    <property type="entry name" value="WD40_repeat_dom_sf"/>
</dbReference>
<dbReference type="HOGENOM" id="CLU_000288_57_33_10"/>
<dbReference type="InterPro" id="IPR019775">
    <property type="entry name" value="WD40_repeat_CS"/>
</dbReference>
<dbReference type="PANTHER" id="PTHR19848:SF8">
    <property type="entry name" value="F-BOX AND WD REPEAT DOMAIN CONTAINING 7"/>
    <property type="match status" value="1"/>
</dbReference>
<evidence type="ECO:0000256" key="2">
    <source>
        <dbReference type="ARBA" id="ARBA00022737"/>
    </source>
</evidence>
<dbReference type="InterPro" id="IPR015943">
    <property type="entry name" value="WD40/YVTN_repeat-like_dom_sf"/>
</dbReference>
<dbReference type="PROSITE" id="PS00678">
    <property type="entry name" value="WD_REPEATS_1"/>
    <property type="match status" value="1"/>
</dbReference>
<gene>
    <name evidence="4" type="ORF">SapgrDRAFT_3383</name>
</gene>
<accession>J1I984</accession>
<proteinExistence type="predicted"/>
<dbReference type="Gene3D" id="2.130.10.10">
    <property type="entry name" value="YVTN repeat-like/Quinoprotein amine dehydrogenase"/>
    <property type="match status" value="2"/>
</dbReference>
<evidence type="ECO:0000256" key="3">
    <source>
        <dbReference type="PROSITE-ProRule" id="PRU00221"/>
    </source>
</evidence>
<organism evidence="4 5">
    <name type="scientific">Saprospira grandis DSM 2844</name>
    <dbReference type="NCBI Taxonomy" id="694433"/>
    <lineage>
        <taxon>Bacteria</taxon>
        <taxon>Pseudomonadati</taxon>
        <taxon>Bacteroidota</taxon>
        <taxon>Saprospiria</taxon>
        <taxon>Saprospirales</taxon>
        <taxon>Saprospiraceae</taxon>
        <taxon>Saprospira</taxon>
    </lineage>
</organism>
<dbReference type="PROSITE" id="PS50294">
    <property type="entry name" value="WD_REPEATS_REGION"/>
    <property type="match status" value="2"/>
</dbReference>
<keyword evidence="1 3" id="KW-0853">WD repeat</keyword>
<dbReference type="Proteomes" id="UP000005113">
    <property type="component" value="Unassembled WGS sequence"/>
</dbReference>
<dbReference type="PRINTS" id="PR00320">
    <property type="entry name" value="GPROTEINBRPT"/>
</dbReference>
<reference evidence="5" key="1">
    <citation type="journal article" date="2012" name="Stand. Genomic Sci.">
        <title>Permanent draft genome sequence of the gliding predator Saprospira grandis strain Sa g1 (= HR1).</title>
        <authorList>
            <person name="Mavromatis K."/>
            <person name="Chertkov O."/>
            <person name="Lapidus A."/>
            <person name="Nolan M."/>
            <person name="Lucas S."/>
            <person name="Tice H."/>
            <person name="Del Rio T.G."/>
            <person name="Cheng J.F."/>
            <person name="Han C."/>
            <person name="Tapia R."/>
            <person name="Bruce D."/>
            <person name="Goodwin L.A."/>
            <person name="Pitluck S."/>
            <person name="Huntemann M."/>
            <person name="Liolios K."/>
            <person name="Pagani I."/>
            <person name="Ivanova N."/>
            <person name="Mikhailova N."/>
            <person name="Pati A."/>
            <person name="Chen A."/>
            <person name="Palaniappan K."/>
            <person name="Land M."/>
            <person name="Brambilla E.M."/>
            <person name="Rohde M."/>
            <person name="Spring S."/>
            <person name="Goker M."/>
            <person name="Detter J.C."/>
            <person name="Bristow J."/>
            <person name="Eisen J.A."/>
            <person name="Markowitz V."/>
            <person name="Hugenholtz P."/>
            <person name="Kyrpides N.C."/>
            <person name="Klenk H.P."/>
            <person name="Woyke T."/>
        </authorList>
    </citation>
    <scope>NUCLEOTIDE SEQUENCE [LARGE SCALE GENOMIC DNA]</scope>
    <source>
        <strain evidence="5">DSM 2844</strain>
    </source>
</reference>
<evidence type="ECO:0000256" key="1">
    <source>
        <dbReference type="ARBA" id="ARBA00022574"/>
    </source>
</evidence>
<protein>
    <submittedName>
        <fullName evidence="4">WD40 repeat-containing protein</fullName>
    </submittedName>
</protein>
<name>J1I984_9BACT</name>
<dbReference type="EMBL" id="JH719942">
    <property type="protein sequence ID" value="EJF55023.1"/>
    <property type="molecule type" value="Genomic_DNA"/>
</dbReference>
<feature type="repeat" description="WD" evidence="3">
    <location>
        <begin position="178"/>
        <end position="217"/>
    </location>
</feature>
<dbReference type="InterPro" id="IPR001680">
    <property type="entry name" value="WD40_rpt"/>
</dbReference>
<dbReference type="SUPFAM" id="SSF50978">
    <property type="entry name" value="WD40 repeat-like"/>
    <property type="match status" value="1"/>
</dbReference>
<dbReference type="InterPro" id="IPR020472">
    <property type="entry name" value="WD40_PAC1"/>
</dbReference>
<evidence type="ECO:0000313" key="5">
    <source>
        <dbReference type="Proteomes" id="UP000005113"/>
    </source>
</evidence>
<keyword evidence="2" id="KW-0677">Repeat</keyword>